<dbReference type="RefSeq" id="WP_256119206.1">
    <property type="nucleotide sequence ID" value="NZ_WHSB02000008.1"/>
</dbReference>
<evidence type="ECO:0000313" key="2">
    <source>
        <dbReference type="EMBL" id="MCQ4632575.1"/>
    </source>
</evidence>
<name>A0ABT1RBK2_9HYPH</name>
<evidence type="ECO:0000259" key="1">
    <source>
        <dbReference type="Pfam" id="PF12146"/>
    </source>
</evidence>
<keyword evidence="2" id="KW-0378">Hydrolase</keyword>
<evidence type="ECO:0000313" key="3">
    <source>
        <dbReference type="Proteomes" id="UP000996601"/>
    </source>
</evidence>
<dbReference type="InterPro" id="IPR022742">
    <property type="entry name" value="Hydrolase_4"/>
</dbReference>
<keyword evidence="3" id="KW-1185">Reference proteome</keyword>
<dbReference type="SUPFAM" id="SSF53474">
    <property type="entry name" value="alpha/beta-Hydrolases"/>
    <property type="match status" value="1"/>
</dbReference>
<dbReference type="InterPro" id="IPR029058">
    <property type="entry name" value="AB_hydrolase_fold"/>
</dbReference>
<sequence length="203" mass="21817">MSRDAYHHFARTPEAGAPLVFTFHGTGGDEHQFTGLVQQILPAAGIVSPRGDVSEHGANRFFRRTGEGVYDMADLALRTKKMADFIRAHKTENPGTPIYGLGYSNGANILAAVLFEAPDLFDRAVLMHPLIPWTPAPNAALAGRKILITAGRRDPICPLPLTEKLAAYLEGEGASVDLALHDGGHEVRQPEIDAIAAFLADQG</sequence>
<gene>
    <name evidence="2" type="ORF">GB927_021205</name>
</gene>
<feature type="domain" description="Serine aminopeptidase S33" evidence="1">
    <location>
        <begin position="19"/>
        <end position="136"/>
    </location>
</feature>
<protein>
    <submittedName>
        <fullName evidence="2">Alpha/beta hydrolase</fullName>
    </submittedName>
</protein>
<dbReference type="Proteomes" id="UP000996601">
    <property type="component" value="Unassembled WGS sequence"/>
</dbReference>
<dbReference type="EMBL" id="WHSB02000008">
    <property type="protein sequence ID" value="MCQ4632575.1"/>
    <property type="molecule type" value="Genomic_DNA"/>
</dbReference>
<dbReference type="Gene3D" id="3.40.50.1820">
    <property type="entry name" value="alpha/beta hydrolase"/>
    <property type="match status" value="1"/>
</dbReference>
<accession>A0ABT1RBK2</accession>
<dbReference type="GO" id="GO:0016787">
    <property type="term" value="F:hydrolase activity"/>
    <property type="evidence" value="ECO:0007669"/>
    <property type="project" value="UniProtKB-KW"/>
</dbReference>
<comment type="caution">
    <text evidence="2">The sequence shown here is derived from an EMBL/GenBank/DDBJ whole genome shotgun (WGS) entry which is preliminary data.</text>
</comment>
<dbReference type="Pfam" id="PF12146">
    <property type="entry name" value="Hydrolase_4"/>
    <property type="match status" value="1"/>
</dbReference>
<reference evidence="2" key="1">
    <citation type="submission" date="2021-07" db="EMBL/GenBank/DDBJ databases">
        <title>Shinella sp. nov., a novel member of the genus Shinella from water.</title>
        <authorList>
            <person name="Deng Y."/>
        </authorList>
    </citation>
    <scope>NUCLEOTIDE SEQUENCE</scope>
    <source>
        <strain evidence="2">CPCC 100929</strain>
    </source>
</reference>
<organism evidence="2 3">
    <name type="scientific">Shinella lacus</name>
    <dbReference type="NCBI Taxonomy" id="2654216"/>
    <lineage>
        <taxon>Bacteria</taxon>
        <taxon>Pseudomonadati</taxon>
        <taxon>Pseudomonadota</taxon>
        <taxon>Alphaproteobacteria</taxon>
        <taxon>Hyphomicrobiales</taxon>
        <taxon>Rhizobiaceae</taxon>
        <taxon>Shinella</taxon>
    </lineage>
</organism>
<proteinExistence type="predicted"/>